<name>A0A9X9BP25_PSEMA</name>
<dbReference type="InterPro" id="IPR000160">
    <property type="entry name" value="GGDEF_dom"/>
</dbReference>
<evidence type="ECO:0000259" key="3">
    <source>
        <dbReference type="Pfam" id="PF00990"/>
    </source>
</evidence>
<dbReference type="InterPro" id="IPR029787">
    <property type="entry name" value="Nucleotide_cyclase"/>
</dbReference>
<evidence type="ECO:0000313" key="5">
    <source>
        <dbReference type="Proteomes" id="UP000316123"/>
    </source>
</evidence>
<dbReference type="RefSeq" id="WP_083381329.1">
    <property type="nucleotide sequence ID" value="NZ_VFEQ01000028.1"/>
</dbReference>
<dbReference type="AlphaFoldDB" id="A0A9X9BP25"/>
<dbReference type="EC" id="2.7.7.65" evidence="1"/>
<reference evidence="4 5" key="1">
    <citation type="submission" date="2019-06" db="EMBL/GenBank/DDBJ databases">
        <title>Pseudomonas bimorpha sp. nov. isolated from bovine raw milk and skim milk concentrate.</title>
        <authorList>
            <person name="Hofmann K."/>
            <person name="Huptas C."/>
            <person name="Doll E."/>
            <person name="Scherer S."/>
            <person name="Wenning M."/>
        </authorList>
    </citation>
    <scope>NUCLEOTIDE SEQUENCE [LARGE SCALE GENOMIC DNA]</scope>
    <source>
        <strain evidence="4 5">DSM 13124</strain>
    </source>
</reference>
<dbReference type="PANTHER" id="PTHR45138:SF9">
    <property type="entry name" value="DIGUANYLATE CYCLASE DGCM-RELATED"/>
    <property type="match status" value="1"/>
</dbReference>
<evidence type="ECO:0000256" key="2">
    <source>
        <dbReference type="ARBA" id="ARBA00034247"/>
    </source>
</evidence>
<dbReference type="Proteomes" id="UP000316123">
    <property type="component" value="Unassembled WGS sequence"/>
</dbReference>
<dbReference type="GO" id="GO:1902201">
    <property type="term" value="P:negative regulation of bacterial-type flagellum-dependent cell motility"/>
    <property type="evidence" value="ECO:0007669"/>
    <property type="project" value="TreeGrafter"/>
</dbReference>
<comment type="caution">
    <text evidence="4">The sequence shown here is derived from an EMBL/GenBank/DDBJ whole genome shotgun (WGS) entry which is preliminary data.</text>
</comment>
<dbReference type="SUPFAM" id="SSF55073">
    <property type="entry name" value="Nucleotide cyclase"/>
    <property type="match status" value="1"/>
</dbReference>
<gene>
    <name evidence="4" type="ORF">FIV41_27845</name>
</gene>
<dbReference type="GO" id="GO:0005886">
    <property type="term" value="C:plasma membrane"/>
    <property type="evidence" value="ECO:0007669"/>
    <property type="project" value="TreeGrafter"/>
</dbReference>
<dbReference type="GO" id="GO:0043709">
    <property type="term" value="P:cell adhesion involved in single-species biofilm formation"/>
    <property type="evidence" value="ECO:0007669"/>
    <property type="project" value="TreeGrafter"/>
</dbReference>
<feature type="domain" description="GGDEF" evidence="3">
    <location>
        <begin position="44"/>
        <end position="106"/>
    </location>
</feature>
<evidence type="ECO:0000256" key="1">
    <source>
        <dbReference type="ARBA" id="ARBA00012528"/>
    </source>
</evidence>
<dbReference type="Gene3D" id="3.30.70.270">
    <property type="match status" value="1"/>
</dbReference>
<dbReference type="InterPro" id="IPR050469">
    <property type="entry name" value="Diguanylate_Cyclase"/>
</dbReference>
<dbReference type="EMBL" id="VFEQ01000028">
    <property type="protein sequence ID" value="TWR51756.1"/>
    <property type="molecule type" value="Genomic_DNA"/>
</dbReference>
<comment type="catalytic activity">
    <reaction evidence="2">
        <text>2 GTP = 3',3'-c-di-GMP + 2 diphosphate</text>
        <dbReference type="Rhea" id="RHEA:24898"/>
        <dbReference type="ChEBI" id="CHEBI:33019"/>
        <dbReference type="ChEBI" id="CHEBI:37565"/>
        <dbReference type="ChEBI" id="CHEBI:58805"/>
        <dbReference type="EC" id="2.7.7.65"/>
    </reaction>
</comment>
<accession>A0A9X9BP25</accession>
<dbReference type="InterPro" id="IPR043128">
    <property type="entry name" value="Rev_trsase/Diguanyl_cyclase"/>
</dbReference>
<dbReference type="PANTHER" id="PTHR45138">
    <property type="entry name" value="REGULATORY COMPONENTS OF SENSORY TRANSDUCTION SYSTEM"/>
    <property type="match status" value="1"/>
</dbReference>
<evidence type="ECO:0000313" key="4">
    <source>
        <dbReference type="EMBL" id="TWR51756.1"/>
    </source>
</evidence>
<dbReference type="Pfam" id="PF00990">
    <property type="entry name" value="GGDEF"/>
    <property type="match status" value="1"/>
</dbReference>
<proteinExistence type="predicted"/>
<protein>
    <recommendedName>
        <fullName evidence="1">diguanylate cyclase</fullName>
        <ecNumber evidence="1">2.7.7.65</ecNumber>
    </recommendedName>
</protein>
<sequence length="120" mass="12622">MIARFQVLQLRRQGRDQRLSKGHALQTAKWHTSGTSVKPCRVTTALAKALRAAVAALNIPHPILDEGARVIISLGVAAATAPQVSAGALIGAADAALYAAKHAGRDCLLCALPEAIDCYW</sequence>
<organism evidence="4 5">
    <name type="scientific">Pseudomonas marginalis</name>
    <name type="common">Pseudomonas panacis</name>
    <dbReference type="NCBI Taxonomy" id="298"/>
    <lineage>
        <taxon>Bacteria</taxon>
        <taxon>Pseudomonadati</taxon>
        <taxon>Pseudomonadota</taxon>
        <taxon>Gammaproteobacteria</taxon>
        <taxon>Pseudomonadales</taxon>
        <taxon>Pseudomonadaceae</taxon>
        <taxon>Pseudomonas</taxon>
    </lineage>
</organism>
<dbReference type="GO" id="GO:0052621">
    <property type="term" value="F:diguanylate cyclase activity"/>
    <property type="evidence" value="ECO:0007669"/>
    <property type="project" value="UniProtKB-EC"/>
</dbReference>